<evidence type="ECO:0000256" key="1">
    <source>
        <dbReference type="ARBA" id="ARBA00023002"/>
    </source>
</evidence>
<dbReference type="GO" id="GO:0016491">
    <property type="term" value="F:oxidoreductase activity"/>
    <property type="evidence" value="ECO:0007669"/>
    <property type="project" value="UniProtKB-KW"/>
</dbReference>
<reference evidence="3 4" key="1">
    <citation type="submission" date="2020-07" db="EMBL/GenBank/DDBJ databases">
        <title>Sequencing the genomes of 1000 actinobacteria strains.</title>
        <authorList>
            <person name="Klenk H.-P."/>
        </authorList>
    </citation>
    <scope>NUCLEOTIDE SEQUENCE [LARGE SCALE GENOMIC DNA]</scope>
    <source>
        <strain evidence="3 4">DSM 104001</strain>
    </source>
</reference>
<dbReference type="InterPro" id="IPR028939">
    <property type="entry name" value="P5C_Rdtase_cat_N"/>
</dbReference>
<keyword evidence="1" id="KW-0560">Oxidoreductase</keyword>
<dbReference type="RefSeq" id="WP_179716404.1">
    <property type="nucleotide sequence ID" value="NZ_JACBZT010000001.1"/>
</dbReference>
<dbReference type="EMBL" id="JACBZT010000001">
    <property type="protein sequence ID" value="NYJ05779.1"/>
    <property type="molecule type" value="Genomic_DNA"/>
</dbReference>
<protein>
    <recommendedName>
        <fullName evidence="2">Pyrroline-5-carboxylate reductase catalytic N-terminal domain-containing protein</fullName>
    </recommendedName>
</protein>
<feature type="domain" description="Pyrroline-5-carboxylate reductase catalytic N-terminal" evidence="2">
    <location>
        <begin position="3"/>
        <end position="92"/>
    </location>
</feature>
<evidence type="ECO:0000259" key="2">
    <source>
        <dbReference type="Pfam" id="PF03807"/>
    </source>
</evidence>
<dbReference type="SUPFAM" id="SSF51735">
    <property type="entry name" value="NAD(P)-binding Rossmann-fold domains"/>
    <property type="match status" value="1"/>
</dbReference>
<comment type="caution">
    <text evidence="3">The sequence shown here is derived from an EMBL/GenBank/DDBJ whole genome shotgun (WGS) entry which is preliminary data.</text>
</comment>
<accession>A0A853CFI5</accession>
<dbReference type="PANTHER" id="PTHR14239">
    <property type="entry name" value="DUDULIN-RELATED"/>
    <property type="match status" value="1"/>
</dbReference>
<dbReference type="Proteomes" id="UP000541969">
    <property type="component" value="Unassembled WGS sequence"/>
</dbReference>
<name>A0A853CFI5_9ACTN</name>
<organism evidence="3 4">
    <name type="scientific">Petropleomorpha daqingensis</name>
    <dbReference type="NCBI Taxonomy" id="2026353"/>
    <lineage>
        <taxon>Bacteria</taxon>
        <taxon>Bacillati</taxon>
        <taxon>Actinomycetota</taxon>
        <taxon>Actinomycetes</taxon>
        <taxon>Geodermatophilales</taxon>
        <taxon>Geodermatophilaceae</taxon>
        <taxon>Petropleomorpha</taxon>
    </lineage>
</organism>
<dbReference type="InterPro" id="IPR036291">
    <property type="entry name" value="NAD(P)-bd_dom_sf"/>
</dbReference>
<evidence type="ECO:0000313" key="3">
    <source>
        <dbReference type="EMBL" id="NYJ05779.1"/>
    </source>
</evidence>
<dbReference type="AlphaFoldDB" id="A0A853CFI5"/>
<gene>
    <name evidence="3" type="ORF">GGQ55_002057</name>
</gene>
<dbReference type="InterPro" id="IPR051267">
    <property type="entry name" value="STEAP_metalloreductase"/>
</dbReference>
<sequence length="226" mass="23486">MTTIGLIGSGHIGSTVARLAVDAGHDVVLSNSRGPDTLADLVGELGPHARAASAAEAAAAGDLVVVTIPLKAYRDVPVEPLRGKVVIDTGNYYAQRDGNIAELDDGTTTSSELLQAHLPESHVVKVFNNIYFGHLGSLQRPAGSPERSALAIAGDDEAAKQAVTRFLDSIGYDAYDAGPLAEGWRYEPGTPAYGQPYVTPGADFPGPAHQVPAAQLKQALDAAVRP</sequence>
<dbReference type="Pfam" id="PF03807">
    <property type="entry name" value="F420_oxidored"/>
    <property type="match status" value="1"/>
</dbReference>
<keyword evidence="4" id="KW-1185">Reference proteome</keyword>
<proteinExistence type="predicted"/>
<dbReference type="Gene3D" id="3.40.50.720">
    <property type="entry name" value="NAD(P)-binding Rossmann-like Domain"/>
    <property type="match status" value="1"/>
</dbReference>
<evidence type="ECO:0000313" key="4">
    <source>
        <dbReference type="Proteomes" id="UP000541969"/>
    </source>
</evidence>
<dbReference type="PANTHER" id="PTHR14239:SF10">
    <property type="entry name" value="REDUCTASE"/>
    <property type="match status" value="1"/>
</dbReference>